<evidence type="ECO:0000313" key="5">
    <source>
        <dbReference type="RefSeq" id="XP_022238339.1"/>
    </source>
</evidence>
<dbReference type="RefSeq" id="XP_022238340.1">
    <property type="nucleotide sequence ID" value="XM_022382632.1"/>
</dbReference>
<feature type="coiled-coil region" evidence="1">
    <location>
        <begin position="603"/>
        <end position="630"/>
    </location>
</feature>
<keyword evidence="3" id="KW-0732">Signal</keyword>
<evidence type="ECO:0000313" key="6">
    <source>
        <dbReference type="RefSeq" id="XP_022238340.1"/>
    </source>
</evidence>
<evidence type="ECO:0000313" key="4">
    <source>
        <dbReference type="Proteomes" id="UP000694941"/>
    </source>
</evidence>
<dbReference type="PANTHER" id="PTHR37687:SF1">
    <property type="entry name" value="AGAP006772-PA"/>
    <property type="match status" value="1"/>
</dbReference>
<feature type="compositionally biased region" description="Basic and acidic residues" evidence="2">
    <location>
        <begin position="406"/>
        <end position="424"/>
    </location>
</feature>
<accession>A0ABM1S3Y4</accession>
<name>A0ABM1S3Y4_LIMPO</name>
<dbReference type="RefSeq" id="XP_022238339.1">
    <property type="nucleotide sequence ID" value="XM_022382631.1"/>
</dbReference>
<dbReference type="InterPro" id="IPR038875">
    <property type="entry name" value="PLA2_conodipine-like"/>
</dbReference>
<feature type="chain" id="PRO_5045023114" evidence="3">
    <location>
        <begin position="16"/>
        <end position="807"/>
    </location>
</feature>
<proteinExistence type="predicted"/>
<keyword evidence="4" id="KW-1185">Reference proteome</keyword>
<keyword evidence="1" id="KW-0175">Coiled coil</keyword>
<feature type="coiled-coil region" evidence="1">
    <location>
        <begin position="104"/>
        <end position="140"/>
    </location>
</feature>
<sequence>MRGIFLLLFLQLAKGLSLDEIHAYQNPPDISVPRRSHPDSEKFIPWQEFDESVVPYPFNSVYNIPTSKRKQGENTALFSSKHGQLTIPDEGSDHSAGIFAAGISNRLLSTLQEIDRQMAQKEARRDYEKQMELYNQLEKRQRYGFRDENTVPFMERSDYDIDRSPKSFVYSFQVHLPSSEPSYWRGQRYSLPSAFSSAPMGRNRWPHDKESNRRMEANIWNKNRYYDLSDIEEPYFNDILPLSTSNKETKITVEEPQFPIFHKKQKTQTPSVDPEELQEFFQARNIMRKPGRELSKSIFGENTNGQEDEQILNSISSEIERRKNKEGSIAHYLDDSFHNVDDSKIDEYDITKFSLKNSPPYFDEPKSLILKKREYTNSDSVKATTASELSDIFKDDGDERNMIKRRTESSEETISERQNEKNETNEATNRHNTNVLNHFDEVTTEIITEEPQESHPSTPKQNFETWLKKEYIKNMAKALNILRKKRSNDWASVFSKNIDDLLQHGRNGVSNRKKGQKTNIIDQSREEDYKNIEESVKKQRYEEEKEDNFVSQKLQFEEAEKKIKQIEKAMIAVAMKMIKESTPDGTLFDEEKISHRLEAAKELKNLRQALAHLHTTLDKIEQESQESEDNTSKNNEGIKDVTLRWPHFFEKKRELEKYGDEDGEHKLFEDQPSYGVNPDMTANVYHYSRGQPRQQEDDYCPPLKLLTSDCAAVDEYLPNESLRRLLRHACNWHDVCYTCGKAFGLTSEDCDGGFSEESVTLCRGDRPCETATRLILRPLRETKVFFKRSIPQMCYLDSCVEEFLKGR</sequence>
<protein>
    <submittedName>
        <fullName evidence="5 6">Uncharacterized protein LOC106456848</fullName>
    </submittedName>
</protein>
<dbReference type="PANTHER" id="PTHR37687">
    <property type="entry name" value="AGAP006772-PA"/>
    <property type="match status" value="1"/>
</dbReference>
<evidence type="ECO:0000256" key="3">
    <source>
        <dbReference type="SAM" id="SignalP"/>
    </source>
</evidence>
<evidence type="ECO:0000256" key="1">
    <source>
        <dbReference type="SAM" id="Coils"/>
    </source>
</evidence>
<feature type="signal peptide" evidence="3">
    <location>
        <begin position="1"/>
        <end position="15"/>
    </location>
</feature>
<evidence type="ECO:0000256" key="2">
    <source>
        <dbReference type="SAM" id="MobiDB-lite"/>
    </source>
</evidence>
<reference evidence="5 6" key="1">
    <citation type="submission" date="2025-05" db="UniProtKB">
        <authorList>
            <consortium name="RefSeq"/>
        </authorList>
    </citation>
    <scope>IDENTIFICATION</scope>
    <source>
        <tissue evidence="5 6">Muscle</tissue>
    </source>
</reference>
<feature type="region of interest" description="Disordered" evidence="2">
    <location>
        <begin position="406"/>
        <end position="430"/>
    </location>
</feature>
<feature type="coiled-coil region" evidence="1">
    <location>
        <begin position="549"/>
        <end position="576"/>
    </location>
</feature>
<gene>
    <name evidence="5 6" type="primary">LOC106456848</name>
</gene>
<dbReference type="GeneID" id="106456848"/>
<dbReference type="Proteomes" id="UP000694941">
    <property type="component" value="Unplaced"/>
</dbReference>
<organism evidence="4 5">
    <name type="scientific">Limulus polyphemus</name>
    <name type="common">Atlantic horseshoe crab</name>
    <dbReference type="NCBI Taxonomy" id="6850"/>
    <lineage>
        <taxon>Eukaryota</taxon>
        <taxon>Metazoa</taxon>
        <taxon>Ecdysozoa</taxon>
        <taxon>Arthropoda</taxon>
        <taxon>Chelicerata</taxon>
        <taxon>Merostomata</taxon>
        <taxon>Xiphosura</taxon>
        <taxon>Limulidae</taxon>
        <taxon>Limulus</taxon>
    </lineage>
</organism>